<dbReference type="SUPFAM" id="SSF51735">
    <property type="entry name" value="NAD(P)-binding Rossmann-fold domains"/>
    <property type="match status" value="1"/>
</dbReference>
<dbReference type="OrthoDB" id="37659at2759"/>
<feature type="transmembrane region" description="Helical" evidence="4">
    <location>
        <begin position="6"/>
        <end position="26"/>
    </location>
</feature>
<sequence length="264" mass="28986">MSSSANWNFNCALITGGAGGIGLYLAKFLLQQGKKVVVAGRTESKLQQCVSENPRLSGYLVVDVGKVETLPAFVQSAISKFPEIDCVISNAGIQKIISVLRDSPADVLAAGDAEIDTNVKGTIHLLTLFLPHLLTKENSAIFTVSSGLAWVPVAFVPVYCATKAFIHSWTQSMRVQLKNKIRVIEIAPPLVETDLHRDHPDQLQDNYKKSTNPHAQSAEEFIEEFARDMNKGLDICAPGMARSLADREKATFQQDFEWMNSRAP</sequence>
<evidence type="ECO:0000313" key="6">
    <source>
        <dbReference type="Proteomes" id="UP000319731"/>
    </source>
</evidence>
<reference evidence="5 6" key="1">
    <citation type="journal article" date="2019" name="Sci. Rep.">
        <title>Comparative genomics of chytrid fungi reveal insights into the obligate biotrophic and pathogenic lifestyle of Synchytrium endobioticum.</title>
        <authorList>
            <person name="van de Vossenberg B.T.L.H."/>
            <person name="Warris S."/>
            <person name="Nguyen H.D.T."/>
            <person name="van Gent-Pelzer M.P.E."/>
            <person name="Joly D.L."/>
            <person name="van de Geest H.C."/>
            <person name="Bonants P.J.M."/>
            <person name="Smith D.S."/>
            <person name="Levesque C.A."/>
            <person name="van der Lee T.A.J."/>
        </authorList>
    </citation>
    <scope>NUCLEOTIDE SEQUENCE [LARGE SCALE GENOMIC DNA]</scope>
    <source>
        <strain evidence="5 6">JEL517</strain>
    </source>
</reference>
<dbReference type="RefSeq" id="XP_031023814.1">
    <property type="nucleotide sequence ID" value="XM_031170245.1"/>
</dbReference>
<dbReference type="GO" id="GO:0006654">
    <property type="term" value="P:phosphatidic acid biosynthetic process"/>
    <property type="evidence" value="ECO:0007669"/>
    <property type="project" value="TreeGrafter"/>
</dbReference>
<dbReference type="PANTHER" id="PTHR44169">
    <property type="entry name" value="NADPH-DEPENDENT 1-ACYLDIHYDROXYACETONE PHOSPHATE REDUCTASE"/>
    <property type="match status" value="1"/>
</dbReference>
<dbReference type="EMBL" id="QEAO01000028">
    <property type="protein sequence ID" value="TPX32636.1"/>
    <property type="molecule type" value="Genomic_DNA"/>
</dbReference>
<evidence type="ECO:0000256" key="3">
    <source>
        <dbReference type="ARBA" id="ARBA00023002"/>
    </source>
</evidence>
<dbReference type="Proteomes" id="UP000319731">
    <property type="component" value="Unassembled WGS sequence"/>
</dbReference>
<name>A0A507C3U6_9FUNG</name>
<dbReference type="InterPro" id="IPR020904">
    <property type="entry name" value="Sc_DH/Rdtase_CS"/>
</dbReference>
<evidence type="ECO:0008006" key="7">
    <source>
        <dbReference type="Google" id="ProtNLM"/>
    </source>
</evidence>
<dbReference type="GO" id="GO:0005811">
    <property type="term" value="C:lipid droplet"/>
    <property type="evidence" value="ECO:0007669"/>
    <property type="project" value="TreeGrafter"/>
</dbReference>
<keyword evidence="2" id="KW-0521">NADP</keyword>
<dbReference type="PANTHER" id="PTHR44169:SF14">
    <property type="entry name" value="PROTEIN DLTE"/>
    <property type="match status" value="1"/>
</dbReference>
<dbReference type="GO" id="GO:0004806">
    <property type="term" value="F:triacylglycerol lipase activity"/>
    <property type="evidence" value="ECO:0007669"/>
    <property type="project" value="TreeGrafter"/>
</dbReference>
<dbReference type="GeneID" id="42005542"/>
<dbReference type="GO" id="GO:0019433">
    <property type="term" value="P:triglyceride catabolic process"/>
    <property type="evidence" value="ECO:0007669"/>
    <property type="project" value="TreeGrafter"/>
</dbReference>
<gene>
    <name evidence="5" type="ORF">SmJEL517_g04317</name>
</gene>
<accession>A0A507C3U6</accession>
<dbReference type="InterPro" id="IPR002347">
    <property type="entry name" value="SDR_fam"/>
</dbReference>
<keyword evidence="4" id="KW-0472">Membrane</keyword>
<dbReference type="PROSITE" id="PS00061">
    <property type="entry name" value="ADH_SHORT"/>
    <property type="match status" value="1"/>
</dbReference>
<evidence type="ECO:0000313" key="5">
    <source>
        <dbReference type="EMBL" id="TPX32636.1"/>
    </source>
</evidence>
<evidence type="ECO:0000256" key="1">
    <source>
        <dbReference type="ARBA" id="ARBA00006484"/>
    </source>
</evidence>
<proteinExistence type="inferred from homology"/>
<protein>
    <recommendedName>
        <fullName evidence="7">Oxidoreductase</fullName>
    </recommendedName>
</protein>
<keyword evidence="3" id="KW-0560">Oxidoreductase</keyword>
<dbReference type="Gene3D" id="3.40.50.720">
    <property type="entry name" value="NAD(P)-binding Rossmann-like Domain"/>
    <property type="match status" value="1"/>
</dbReference>
<comment type="caution">
    <text evidence="5">The sequence shown here is derived from an EMBL/GenBank/DDBJ whole genome shotgun (WGS) entry which is preliminary data.</text>
</comment>
<dbReference type="GO" id="GO:0000140">
    <property type="term" value="F:acylglycerone-phosphate reductase (NADP+) activity"/>
    <property type="evidence" value="ECO:0007669"/>
    <property type="project" value="TreeGrafter"/>
</dbReference>
<keyword evidence="6" id="KW-1185">Reference proteome</keyword>
<evidence type="ECO:0000256" key="4">
    <source>
        <dbReference type="SAM" id="Phobius"/>
    </source>
</evidence>
<keyword evidence="4" id="KW-0812">Transmembrane</keyword>
<dbReference type="GO" id="GO:0005783">
    <property type="term" value="C:endoplasmic reticulum"/>
    <property type="evidence" value="ECO:0007669"/>
    <property type="project" value="TreeGrafter"/>
</dbReference>
<dbReference type="STRING" id="1806994.A0A507C3U6"/>
<dbReference type="Pfam" id="PF00106">
    <property type="entry name" value="adh_short"/>
    <property type="match status" value="1"/>
</dbReference>
<organism evidence="5 6">
    <name type="scientific">Synchytrium microbalum</name>
    <dbReference type="NCBI Taxonomy" id="1806994"/>
    <lineage>
        <taxon>Eukaryota</taxon>
        <taxon>Fungi</taxon>
        <taxon>Fungi incertae sedis</taxon>
        <taxon>Chytridiomycota</taxon>
        <taxon>Chytridiomycota incertae sedis</taxon>
        <taxon>Chytridiomycetes</taxon>
        <taxon>Synchytriales</taxon>
        <taxon>Synchytriaceae</taxon>
        <taxon>Synchytrium</taxon>
    </lineage>
</organism>
<dbReference type="AlphaFoldDB" id="A0A507C3U6"/>
<keyword evidence="4" id="KW-1133">Transmembrane helix</keyword>
<comment type="similarity">
    <text evidence="1">Belongs to the short-chain dehydrogenases/reductases (SDR) family.</text>
</comment>
<dbReference type="PRINTS" id="PR00081">
    <property type="entry name" value="GDHRDH"/>
</dbReference>
<evidence type="ECO:0000256" key="2">
    <source>
        <dbReference type="ARBA" id="ARBA00022857"/>
    </source>
</evidence>
<dbReference type="InterPro" id="IPR036291">
    <property type="entry name" value="NAD(P)-bd_dom_sf"/>
</dbReference>